<feature type="domain" description="ShKT" evidence="4">
    <location>
        <begin position="226"/>
        <end position="263"/>
    </location>
</feature>
<name>A0A0N4VEX9_ENTVE</name>
<dbReference type="SMART" id="SM00181">
    <property type="entry name" value="EGF"/>
    <property type="match status" value="1"/>
</dbReference>
<comment type="caution">
    <text evidence="1">Lacks conserved residue(s) required for the propagation of feature annotation.</text>
</comment>
<dbReference type="CDD" id="cd00054">
    <property type="entry name" value="EGF_CA"/>
    <property type="match status" value="1"/>
</dbReference>
<organism evidence="7">
    <name type="scientific">Enterobius vermicularis</name>
    <name type="common">Human pinworm</name>
    <dbReference type="NCBI Taxonomy" id="51028"/>
    <lineage>
        <taxon>Eukaryota</taxon>
        <taxon>Metazoa</taxon>
        <taxon>Ecdysozoa</taxon>
        <taxon>Nematoda</taxon>
        <taxon>Chromadorea</taxon>
        <taxon>Rhabditida</taxon>
        <taxon>Spirurina</taxon>
        <taxon>Oxyuridomorpha</taxon>
        <taxon>Oxyuroidea</taxon>
        <taxon>Oxyuridae</taxon>
        <taxon>Enterobius</taxon>
    </lineage>
</organism>
<evidence type="ECO:0000256" key="1">
    <source>
        <dbReference type="PROSITE-ProRule" id="PRU00076"/>
    </source>
</evidence>
<evidence type="ECO:0000259" key="4">
    <source>
        <dbReference type="PROSITE" id="PS51670"/>
    </source>
</evidence>
<keyword evidence="1" id="KW-1015">Disulfide bond</keyword>
<feature type="region of interest" description="Disordered" evidence="2">
    <location>
        <begin position="147"/>
        <end position="175"/>
    </location>
</feature>
<feature type="compositionally biased region" description="Polar residues" evidence="2">
    <location>
        <begin position="149"/>
        <end position="165"/>
    </location>
</feature>
<dbReference type="PROSITE" id="PS00022">
    <property type="entry name" value="EGF_1"/>
    <property type="match status" value="1"/>
</dbReference>
<reference evidence="5 6" key="2">
    <citation type="submission" date="2018-10" db="EMBL/GenBank/DDBJ databases">
        <authorList>
            <consortium name="Pathogen Informatics"/>
        </authorList>
    </citation>
    <scope>NUCLEOTIDE SEQUENCE [LARGE SCALE GENOMIC DNA]</scope>
</reference>
<dbReference type="PROSITE" id="PS51670">
    <property type="entry name" value="SHKT"/>
    <property type="match status" value="1"/>
</dbReference>
<proteinExistence type="predicted"/>
<dbReference type="STRING" id="51028.A0A0N4VEX9"/>
<feature type="disulfide bond" evidence="1">
    <location>
        <begin position="213"/>
        <end position="222"/>
    </location>
</feature>
<sequence length="371" mass="42185">MENKRAYGCLWFQLAKKRTLSETISILETRKIKGSAYDDEDVDGFTEAIDQLSDEERLELERKHLYETFNKNYINFYNRLLSMLKNKKDNENNERRSNNLSSLQKTFEKGEVEVDLDNWKIVENSNVFVTQTTQKSPTDAVLYTANHDPVSQTTPTPNLGSSSNDVGKLKSSDSSQTSTEQGIFLTDSKSCSKHQCKNYIRCISVWNGYECICKPGWMGKNCDRPCRDIYGTCNYWKKQGQCEIQRDATDFFYSHCARSCGICIYDNATDNKFAQVSRSKVGRCSKFWNFLILFGLYVETCLIGPNLHGIYFSGRLAANTYRASTTGKNAWRDSNFTLDYPISFNGEGYTEILTLAVGAPLALGSPVINFT</sequence>
<dbReference type="EMBL" id="UXUI01009560">
    <property type="protein sequence ID" value="VDD93946.1"/>
    <property type="molecule type" value="Genomic_DNA"/>
</dbReference>
<dbReference type="SUPFAM" id="SSF57196">
    <property type="entry name" value="EGF/Laminin"/>
    <property type="match status" value="1"/>
</dbReference>
<dbReference type="Pfam" id="PF00008">
    <property type="entry name" value="EGF"/>
    <property type="match status" value="1"/>
</dbReference>
<dbReference type="OrthoDB" id="283575at2759"/>
<dbReference type="SMART" id="SM00254">
    <property type="entry name" value="ShKT"/>
    <property type="match status" value="1"/>
</dbReference>
<reference evidence="7" key="1">
    <citation type="submission" date="2017-02" db="UniProtKB">
        <authorList>
            <consortium name="WormBaseParasite"/>
        </authorList>
    </citation>
    <scope>IDENTIFICATION</scope>
</reference>
<keyword evidence="1" id="KW-0245">EGF-like domain</keyword>
<protein>
    <submittedName>
        <fullName evidence="7">EGF-like domain-containing protein</fullName>
    </submittedName>
</protein>
<dbReference type="AlphaFoldDB" id="A0A0N4VEX9"/>
<dbReference type="Gene3D" id="2.10.25.10">
    <property type="entry name" value="Laminin"/>
    <property type="match status" value="1"/>
</dbReference>
<dbReference type="InterPro" id="IPR003582">
    <property type="entry name" value="ShKT_dom"/>
</dbReference>
<feature type="domain" description="EGF-like" evidence="3">
    <location>
        <begin position="187"/>
        <end position="223"/>
    </location>
</feature>
<evidence type="ECO:0000313" key="5">
    <source>
        <dbReference type="EMBL" id="VDD93946.1"/>
    </source>
</evidence>
<dbReference type="InterPro" id="IPR000742">
    <property type="entry name" value="EGF"/>
</dbReference>
<dbReference type="Pfam" id="PF01549">
    <property type="entry name" value="ShK"/>
    <property type="match status" value="1"/>
</dbReference>
<evidence type="ECO:0000313" key="6">
    <source>
        <dbReference type="Proteomes" id="UP000274131"/>
    </source>
</evidence>
<dbReference type="PROSITE" id="PS50026">
    <property type="entry name" value="EGF_3"/>
    <property type="match status" value="1"/>
</dbReference>
<evidence type="ECO:0000256" key="2">
    <source>
        <dbReference type="SAM" id="MobiDB-lite"/>
    </source>
</evidence>
<accession>A0A0N4VEX9</accession>
<dbReference type="Proteomes" id="UP000274131">
    <property type="component" value="Unassembled WGS sequence"/>
</dbReference>
<dbReference type="WBParaSite" id="EVEC_0000925601-mRNA-1">
    <property type="protein sequence ID" value="EVEC_0000925601-mRNA-1"/>
    <property type="gene ID" value="EVEC_0000925601"/>
</dbReference>
<evidence type="ECO:0000313" key="7">
    <source>
        <dbReference type="WBParaSite" id="EVEC_0000925601-mRNA-1"/>
    </source>
</evidence>
<keyword evidence="6" id="KW-1185">Reference proteome</keyword>
<evidence type="ECO:0000259" key="3">
    <source>
        <dbReference type="PROSITE" id="PS50026"/>
    </source>
</evidence>
<gene>
    <name evidence="5" type="ORF">EVEC_LOCUS8697</name>
</gene>